<keyword evidence="2" id="KW-0812">Transmembrane</keyword>
<dbReference type="AlphaFoldDB" id="A0A1S1LUW4"/>
<name>A0A1S1LUW4_MYCCH</name>
<evidence type="ECO:0000256" key="2">
    <source>
        <dbReference type="SAM" id="Phobius"/>
    </source>
</evidence>
<dbReference type="EMBL" id="MLIQ01000011">
    <property type="protein sequence ID" value="OHU59895.1"/>
    <property type="molecule type" value="Genomic_DNA"/>
</dbReference>
<comment type="caution">
    <text evidence="3">The sequence shown here is derived from an EMBL/GenBank/DDBJ whole genome shotgun (WGS) entry which is preliminary data.</text>
</comment>
<feature type="transmembrane region" description="Helical" evidence="2">
    <location>
        <begin position="21"/>
        <end position="46"/>
    </location>
</feature>
<organism evidence="3 4">
    <name type="scientific">Mycobacteroides chelonae</name>
    <name type="common">Mycobacterium chelonae</name>
    <dbReference type="NCBI Taxonomy" id="1774"/>
    <lineage>
        <taxon>Bacteria</taxon>
        <taxon>Bacillati</taxon>
        <taxon>Actinomycetota</taxon>
        <taxon>Actinomycetes</taxon>
        <taxon>Mycobacteriales</taxon>
        <taxon>Mycobacteriaceae</taxon>
        <taxon>Mycobacteroides</taxon>
    </lineage>
</organism>
<accession>A0A1S1LUW4</accession>
<evidence type="ECO:0000256" key="1">
    <source>
        <dbReference type="SAM" id="MobiDB-lite"/>
    </source>
</evidence>
<gene>
    <name evidence="3" type="ORF">BKG82_05025</name>
</gene>
<dbReference type="RefSeq" id="WP_057968239.1">
    <property type="nucleotide sequence ID" value="NZ_MLII01000028.1"/>
</dbReference>
<dbReference type="Proteomes" id="UP000180043">
    <property type="component" value="Unassembled WGS sequence"/>
</dbReference>
<evidence type="ECO:0000313" key="3">
    <source>
        <dbReference type="EMBL" id="OHU59895.1"/>
    </source>
</evidence>
<protein>
    <submittedName>
        <fullName evidence="3">Uncharacterized protein</fullName>
    </submittedName>
</protein>
<reference evidence="3 4" key="1">
    <citation type="submission" date="2016-10" db="EMBL/GenBank/DDBJ databases">
        <title>Evaluation of Human, Veterinary and Environmental Mycobacterium chelonae Isolates by Core Genome Phylogenomic Analysis, Targeted Gene Comparison, and Anti-microbial Susceptibility Patterns: A Tale of Mistaken Identities.</title>
        <authorList>
            <person name="Fogelson S.B."/>
            <person name="Camus A.C."/>
            <person name="Lorenz W."/>
            <person name="Vasireddy R."/>
            <person name="Vasireddy S."/>
            <person name="Smith T."/>
            <person name="Brown-Elliott B.A."/>
            <person name="Wallace R.J.Jr."/>
            <person name="Hasan N.A."/>
            <person name="Reischl U."/>
            <person name="Sanchez S."/>
        </authorList>
    </citation>
    <scope>NUCLEOTIDE SEQUENCE [LARGE SCALE GENOMIC DNA]</scope>
    <source>
        <strain evidence="3 4">15515</strain>
    </source>
</reference>
<keyword evidence="2" id="KW-0472">Membrane</keyword>
<feature type="region of interest" description="Disordered" evidence="1">
    <location>
        <begin position="55"/>
        <end position="88"/>
    </location>
</feature>
<feature type="compositionally biased region" description="Polar residues" evidence="1">
    <location>
        <begin position="65"/>
        <end position="77"/>
    </location>
</feature>
<evidence type="ECO:0000313" key="4">
    <source>
        <dbReference type="Proteomes" id="UP000180043"/>
    </source>
</evidence>
<keyword evidence="2" id="KW-1133">Transmembrane helix</keyword>
<proteinExistence type="predicted"/>
<sequence length="88" mass="9073">MSKTSSNAKEMTMNTLVANAVGKVVIWAGLILAVLAPVIAALWMMAAPSVVAEGSSQSAHHHHAVTQTGDASHQSVINGGGAKLNNQW</sequence>